<name>A0A4S3B720_9ENTE</name>
<evidence type="ECO:0000313" key="2">
    <source>
        <dbReference type="Proteomes" id="UP000310506"/>
    </source>
</evidence>
<organism evidence="1 2">
    <name type="scientific">Vagococcus silagei</name>
    <dbReference type="NCBI Taxonomy" id="2508885"/>
    <lineage>
        <taxon>Bacteria</taxon>
        <taxon>Bacillati</taxon>
        <taxon>Bacillota</taxon>
        <taxon>Bacilli</taxon>
        <taxon>Lactobacillales</taxon>
        <taxon>Enterococcaceae</taxon>
        <taxon>Vagococcus</taxon>
    </lineage>
</organism>
<dbReference type="EMBL" id="SDGV01000012">
    <property type="protein sequence ID" value="THB61406.1"/>
    <property type="molecule type" value="Genomic_DNA"/>
</dbReference>
<dbReference type="Proteomes" id="UP000310506">
    <property type="component" value="Unassembled WGS sequence"/>
</dbReference>
<gene>
    <name evidence="1" type="ORF">ESZ54_05000</name>
</gene>
<dbReference type="RefSeq" id="WP_136136591.1">
    <property type="nucleotide sequence ID" value="NZ_SDGV01000012.1"/>
</dbReference>
<protein>
    <submittedName>
        <fullName evidence="1">Uncharacterized protein</fullName>
    </submittedName>
</protein>
<comment type="caution">
    <text evidence="1">The sequence shown here is derived from an EMBL/GenBank/DDBJ whole genome shotgun (WGS) entry which is preliminary data.</text>
</comment>
<evidence type="ECO:0000313" key="1">
    <source>
        <dbReference type="EMBL" id="THB61406.1"/>
    </source>
</evidence>
<keyword evidence="2" id="KW-1185">Reference proteome</keyword>
<dbReference type="AlphaFoldDB" id="A0A4S3B720"/>
<dbReference type="OrthoDB" id="9880596at2"/>
<sequence length="207" mass="24875">MGQKYTVLEIAKEALARYRITETDTMLDTVVKKIRKIINVQQFEAIGMKKSTPQTKKSGRAYSEEIKNEIVQNFLFDYMIQRTYDERVKRMKSPKYYDEHAEDNNGAWEDETLTILNMTRPEQEALLENQGKTEKIRENDIFIREKKMEIMLEALFSRYFLLNVEEFVEDANKVSYATRNKQGAFDREDMRTFERFHKWESYVEERE</sequence>
<reference evidence="1 2" key="1">
    <citation type="submission" date="2019-01" db="EMBL/GenBank/DDBJ databases">
        <title>Vagococcus silagei sp. nov. isolated from brewer's grain.</title>
        <authorList>
            <person name="Guu J.-R."/>
        </authorList>
    </citation>
    <scope>NUCLEOTIDE SEQUENCE [LARGE SCALE GENOMIC DNA]</scope>
    <source>
        <strain evidence="1 2">2B-2</strain>
    </source>
</reference>
<accession>A0A4S3B720</accession>
<proteinExistence type="predicted"/>